<keyword evidence="3 9" id="KW-0813">Transport</keyword>
<dbReference type="EMBL" id="BAABAS010000003">
    <property type="protein sequence ID" value="GAA4224473.1"/>
    <property type="molecule type" value="Genomic_DNA"/>
</dbReference>
<evidence type="ECO:0000313" key="11">
    <source>
        <dbReference type="EMBL" id="GAA4224473.1"/>
    </source>
</evidence>
<dbReference type="RefSeq" id="WP_344888599.1">
    <property type="nucleotide sequence ID" value="NZ_BAABAS010000003.1"/>
</dbReference>
<feature type="transmembrane region" description="Helical" evidence="9">
    <location>
        <begin position="55"/>
        <end position="74"/>
    </location>
</feature>
<evidence type="ECO:0000256" key="3">
    <source>
        <dbReference type="ARBA" id="ARBA00022448"/>
    </source>
</evidence>
<evidence type="ECO:0000259" key="10">
    <source>
        <dbReference type="PROSITE" id="PS51012"/>
    </source>
</evidence>
<keyword evidence="8" id="KW-0046">Antibiotic resistance</keyword>
<dbReference type="Pfam" id="PF01061">
    <property type="entry name" value="ABC2_membrane"/>
    <property type="match status" value="1"/>
</dbReference>
<sequence length="245" mass="26054">MFSPHRTGVVTHRIVKEFLRDPRSRVVLVVTPGLLLVIVPALFESATAFNPSGVMMIGLFPAMTMTLVGSASIVRERTRGSLESILATPVTRPELVLGYVCAGAVLAAAQSVVTTAVAYWVSDISTASPPWLLGLLAMCSGMFGMCLGLLISAACANEGQAFQFMPGVMIPQMLVTGIVWPVAQMADWVQWLERALPLSTVTRAMTAAREHSYGGTSLVTNLIAMLAVAAGALAFASLFIRRRTA</sequence>
<feature type="transmembrane region" description="Helical" evidence="9">
    <location>
        <begin position="164"/>
        <end position="183"/>
    </location>
</feature>
<protein>
    <recommendedName>
        <fullName evidence="9">Transport permease protein</fullName>
    </recommendedName>
</protein>
<accession>A0ABP8BSA0</accession>
<name>A0ABP8BSA0_9ACTN</name>
<evidence type="ECO:0000256" key="7">
    <source>
        <dbReference type="ARBA" id="ARBA00023136"/>
    </source>
</evidence>
<dbReference type="InterPro" id="IPR051449">
    <property type="entry name" value="ABC-2_transporter_component"/>
</dbReference>
<dbReference type="Proteomes" id="UP001501710">
    <property type="component" value="Unassembled WGS sequence"/>
</dbReference>
<evidence type="ECO:0000256" key="9">
    <source>
        <dbReference type="RuleBase" id="RU361157"/>
    </source>
</evidence>
<keyword evidence="4 9" id="KW-1003">Cell membrane</keyword>
<organism evidence="11 12">
    <name type="scientific">Actinomadura meridiana</name>
    <dbReference type="NCBI Taxonomy" id="559626"/>
    <lineage>
        <taxon>Bacteria</taxon>
        <taxon>Bacillati</taxon>
        <taxon>Actinomycetota</taxon>
        <taxon>Actinomycetes</taxon>
        <taxon>Streptosporangiales</taxon>
        <taxon>Thermomonosporaceae</taxon>
        <taxon>Actinomadura</taxon>
    </lineage>
</organism>
<comment type="subcellular location">
    <subcellularLocation>
        <location evidence="1 9">Cell membrane</location>
        <topology evidence="1 9">Multi-pass membrane protein</topology>
    </subcellularLocation>
</comment>
<dbReference type="InterPro" id="IPR013525">
    <property type="entry name" value="ABC2_TM"/>
</dbReference>
<keyword evidence="6 9" id="KW-1133">Transmembrane helix</keyword>
<evidence type="ECO:0000256" key="1">
    <source>
        <dbReference type="ARBA" id="ARBA00004651"/>
    </source>
</evidence>
<feature type="transmembrane region" description="Helical" evidence="9">
    <location>
        <begin position="131"/>
        <end position="152"/>
    </location>
</feature>
<evidence type="ECO:0000256" key="5">
    <source>
        <dbReference type="ARBA" id="ARBA00022692"/>
    </source>
</evidence>
<keyword evidence="12" id="KW-1185">Reference proteome</keyword>
<keyword evidence="7 9" id="KW-0472">Membrane</keyword>
<dbReference type="InterPro" id="IPR000412">
    <property type="entry name" value="ABC_2_transport"/>
</dbReference>
<evidence type="ECO:0000256" key="2">
    <source>
        <dbReference type="ARBA" id="ARBA00007783"/>
    </source>
</evidence>
<proteinExistence type="inferred from homology"/>
<evidence type="ECO:0000256" key="8">
    <source>
        <dbReference type="ARBA" id="ARBA00023251"/>
    </source>
</evidence>
<evidence type="ECO:0000256" key="6">
    <source>
        <dbReference type="ARBA" id="ARBA00022989"/>
    </source>
</evidence>
<comment type="caution">
    <text evidence="11">The sequence shown here is derived from an EMBL/GenBank/DDBJ whole genome shotgun (WGS) entry which is preliminary data.</text>
</comment>
<keyword evidence="5 9" id="KW-0812">Transmembrane</keyword>
<evidence type="ECO:0000313" key="12">
    <source>
        <dbReference type="Proteomes" id="UP001501710"/>
    </source>
</evidence>
<reference evidence="12" key="1">
    <citation type="journal article" date="2019" name="Int. J. Syst. Evol. Microbiol.">
        <title>The Global Catalogue of Microorganisms (GCM) 10K type strain sequencing project: providing services to taxonomists for standard genome sequencing and annotation.</title>
        <authorList>
            <consortium name="The Broad Institute Genomics Platform"/>
            <consortium name="The Broad Institute Genome Sequencing Center for Infectious Disease"/>
            <person name="Wu L."/>
            <person name="Ma J."/>
        </authorList>
    </citation>
    <scope>NUCLEOTIDE SEQUENCE [LARGE SCALE GENOMIC DNA]</scope>
    <source>
        <strain evidence="12">JCM 17440</strain>
    </source>
</reference>
<dbReference type="PANTHER" id="PTHR30294">
    <property type="entry name" value="MEMBRANE COMPONENT OF ABC TRANSPORTER YHHJ-RELATED"/>
    <property type="match status" value="1"/>
</dbReference>
<feature type="transmembrane region" description="Helical" evidence="9">
    <location>
        <begin position="218"/>
        <end position="240"/>
    </location>
</feature>
<evidence type="ECO:0000256" key="4">
    <source>
        <dbReference type="ARBA" id="ARBA00022475"/>
    </source>
</evidence>
<dbReference type="PIRSF" id="PIRSF006648">
    <property type="entry name" value="DrrB"/>
    <property type="match status" value="1"/>
</dbReference>
<feature type="domain" description="ABC transmembrane type-2" evidence="10">
    <location>
        <begin position="19"/>
        <end position="243"/>
    </location>
</feature>
<gene>
    <name evidence="11" type="ORF">GCM10022254_03970</name>
</gene>
<dbReference type="PROSITE" id="PS51012">
    <property type="entry name" value="ABC_TM2"/>
    <property type="match status" value="1"/>
</dbReference>
<comment type="similarity">
    <text evidence="2 9">Belongs to the ABC-2 integral membrane protein family.</text>
</comment>
<feature type="transmembrane region" description="Helical" evidence="9">
    <location>
        <begin position="95"/>
        <end position="119"/>
    </location>
</feature>
<dbReference type="InterPro" id="IPR047817">
    <property type="entry name" value="ABC2_TM_bact-type"/>
</dbReference>
<dbReference type="PANTHER" id="PTHR30294:SF38">
    <property type="entry name" value="TRANSPORT PERMEASE PROTEIN"/>
    <property type="match status" value="1"/>
</dbReference>
<feature type="transmembrane region" description="Helical" evidence="9">
    <location>
        <begin position="26"/>
        <end position="43"/>
    </location>
</feature>